<protein>
    <submittedName>
        <fullName evidence="1">Uncharacterized protein</fullName>
    </submittedName>
</protein>
<evidence type="ECO:0000313" key="2">
    <source>
        <dbReference type="Proteomes" id="UP000828390"/>
    </source>
</evidence>
<proteinExistence type="predicted"/>
<dbReference type="Proteomes" id="UP000828390">
    <property type="component" value="Unassembled WGS sequence"/>
</dbReference>
<evidence type="ECO:0000313" key="1">
    <source>
        <dbReference type="EMBL" id="KAH3734454.1"/>
    </source>
</evidence>
<keyword evidence="2" id="KW-1185">Reference proteome</keyword>
<dbReference type="AlphaFoldDB" id="A0A9D4HVL7"/>
<gene>
    <name evidence="1" type="ORF">DPMN_040894</name>
</gene>
<organism evidence="1 2">
    <name type="scientific">Dreissena polymorpha</name>
    <name type="common">Zebra mussel</name>
    <name type="synonym">Mytilus polymorpha</name>
    <dbReference type="NCBI Taxonomy" id="45954"/>
    <lineage>
        <taxon>Eukaryota</taxon>
        <taxon>Metazoa</taxon>
        <taxon>Spiralia</taxon>
        <taxon>Lophotrochozoa</taxon>
        <taxon>Mollusca</taxon>
        <taxon>Bivalvia</taxon>
        <taxon>Autobranchia</taxon>
        <taxon>Heteroconchia</taxon>
        <taxon>Euheterodonta</taxon>
        <taxon>Imparidentia</taxon>
        <taxon>Neoheterodontei</taxon>
        <taxon>Myida</taxon>
        <taxon>Dreissenoidea</taxon>
        <taxon>Dreissenidae</taxon>
        <taxon>Dreissena</taxon>
    </lineage>
</organism>
<dbReference type="EMBL" id="JAIWYP010000011">
    <property type="protein sequence ID" value="KAH3734454.1"/>
    <property type="molecule type" value="Genomic_DNA"/>
</dbReference>
<comment type="caution">
    <text evidence="1">The sequence shown here is derived from an EMBL/GenBank/DDBJ whole genome shotgun (WGS) entry which is preliminary data.</text>
</comment>
<name>A0A9D4HVL7_DREPO</name>
<sequence>MPKRADSGNLQNFFKSFKISDTVDAAGSPVASDSLPSTDMTFLLVVQEKTHQINLPLSGVYLSSLVIEG</sequence>
<reference evidence="1" key="2">
    <citation type="submission" date="2020-11" db="EMBL/GenBank/DDBJ databases">
        <authorList>
            <person name="McCartney M.A."/>
            <person name="Auch B."/>
            <person name="Kono T."/>
            <person name="Mallez S."/>
            <person name="Becker A."/>
            <person name="Gohl D.M."/>
            <person name="Silverstein K.A.T."/>
            <person name="Koren S."/>
            <person name="Bechman K.B."/>
            <person name="Herman A."/>
            <person name="Abrahante J.E."/>
            <person name="Garbe J."/>
        </authorList>
    </citation>
    <scope>NUCLEOTIDE SEQUENCE</scope>
    <source>
        <strain evidence="1">Duluth1</strain>
        <tissue evidence="1">Whole animal</tissue>
    </source>
</reference>
<reference evidence="1" key="1">
    <citation type="journal article" date="2019" name="bioRxiv">
        <title>The Genome of the Zebra Mussel, Dreissena polymorpha: A Resource for Invasive Species Research.</title>
        <authorList>
            <person name="McCartney M.A."/>
            <person name="Auch B."/>
            <person name="Kono T."/>
            <person name="Mallez S."/>
            <person name="Zhang Y."/>
            <person name="Obille A."/>
            <person name="Becker A."/>
            <person name="Abrahante J.E."/>
            <person name="Garbe J."/>
            <person name="Badalamenti J.P."/>
            <person name="Herman A."/>
            <person name="Mangelson H."/>
            <person name="Liachko I."/>
            <person name="Sullivan S."/>
            <person name="Sone E.D."/>
            <person name="Koren S."/>
            <person name="Silverstein K.A.T."/>
            <person name="Beckman K.B."/>
            <person name="Gohl D.M."/>
        </authorList>
    </citation>
    <scope>NUCLEOTIDE SEQUENCE</scope>
    <source>
        <strain evidence="1">Duluth1</strain>
        <tissue evidence="1">Whole animal</tissue>
    </source>
</reference>
<accession>A0A9D4HVL7</accession>